<dbReference type="AlphaFoldDB" id="A0A0B7BVN1"/>
<evidence type="ECO:0000313" key="1">
    <source>
        <dbReference type="EMBL" id="CEK97274.1"/>
    </source>
</evidence>
<organism evidence="1">
    <name type="scientific">Arion vulgaris</name>
    <dbReference type="NCBI Taxonomy" id="1028688"/>
    <lineage>
        <taxon>Eukaryota</taxon>
        <taxon>Metazoa</taxon>
        <taxon>Spiralia</taxon>
        <taxon>Lophotrochozoa</taxon>
        <taxon>Mollusca</taxon>
        <taxon>Gastropoda</taxon>
        <taxon>Heterobranchia</taxon>
        <taxon>Euthyneura</taxon>
        <taxon>Panpulmonata</taxon>
        <taxon>Eupulmonata</taxon>
        <taxon>Stylommatophora</taxon>
        <taxon>Helicina</taxon>
        <taxon>Arionoidea</taxon>
        <taxon>Arionidae</taxon>
        <taxon>Arion</taxon>
    </lineage>
</organism>
<gene>
    <name evidence="1" type="primary">ORF215285</name>
</gene>
<protein>
    <submittedName>
        <fullName evidence="1">Uncharacterized protein</fullName>
    </submittedName>
</protein>
<feature type="non-terminal residue" evidence="1">
    <location>
        <position position="62"/>
    </location>
</feature>
<dbReference type="EMBL" id="HACG01050409">
    <property type="protein sequence ID" value="CEK97274.1"/>
    <property type="molecule type" value="Transcribed_RNA"/>
</dbReference>
<accession>A0A0B7BVN1</accession>
<sequence length="62" mass="7342">MCHLSVFSVYKPVICPQLTRYTSSVLGCFDQTSVKQDKPNQWMLEILTLWKTLVFRILFCHF</sequence>
<reference evidence="1" key="1">
    <citation type="submission" date="2014-12" db="EMBL/GenBank/DDBJ databases">
        <title>Insight into the proteome of Arion vulgaris.</title>
        <authorList>
            <person name="Aradska J."/>
            <person name="Bulat T."/>
            <person name="Smidak R."/>
            <person name="Sarate P."/>
            <person name="Gangsoo J."/>
            <person name="Sialana F."/>
            <person name="Bilban M."/>
            <person name="Lubec G."/>
        </authorList>
    </citation>
    <scope>NUCLEOTIDE SEQUENCE</scope>
    <source>
        <tissue evidence="1">Skin</tissue>
    </source>
</reference>
<name>A0A0B7BVN1_9EUPU</name>
<proteinExistence type="predicted"/>